<evidence type="ECO:0000256" key="1">
    <source>
        <dbReference type="SAM" id="MobiDB-lite"/>
    </source>
</evidence>
<sequence length="263" mass="27745">MALFTSPERGPHDLRRRLAGLAIAAAALASAGPALAQIDDYGGGYAYYSRGYDRDYGYGRRYDYAPLPAAPIPQRAIGRLAAREFGLVRVDRTIATRSSYVVDGAGRDGARVRLILDRYSGDLIDRIVLGAPARTARLDPQIERPAQRLIPRPPPRPAELKPPAEASAPATVAPPSPAAPPVPVAVPAKPLAVPTVAPKEIGKPGLVNPQDVRNADGPELAPPLARAHPSGIPVPDTTVPPVRIEGTKAEAPKPEMVPIAPLN</sequence>
<keyword evidence="4" id="KW-1185">Reference proteome</keyword>
<feature type="signal peptide" evidence="2">
    <location>
        <begin position="1"/>
        <end position="36"/>
    </location>
</feature>
<proteinExistence type="predicted"/>
<protein>
    <submittedName>
        <fullName evidence="3">Uncharacterized protein</fullName>
    </submittedName>
</protein>
<name>A0ABU3S759_9HYPH</name>
<reference evidence="3 4" key="1">
    <citation type="submission" date="2023-09" db="EMBL/GenBank/DDBJ databases">
        <title>Whole genome shotgun sequencing (WGS) of Bosea sp. ZW T0_25, isolated from stored onions (Allium cepa).</title>
        <authorList>
            <person name="Stoll D.A."/>
            <person name="Huch M."/>
        </authorList>
    </citation>
    <scope>NUCLEOTIDE SEQUENCE [LARGE SCALE GENOMIC DNA]</scope>
    <source>
        <strain evidence="3 4">ZW T0_25</strain>
    </source>
</reference>
<evidence type="ECO:0000313" key="4">
    <source>
        <dbReference type="Proteomes" id="UP001254257"/>
    </source>
</evidence>
<gene>
    <name evidence="3" type="ORF">RKE40_12125</name>
</gene>
<feature type="chain" id="PRO_5047062771" evidence="2">
    <location>
        <begin position="37"/>
        <end position="263"/>
    </location>
</feature>
<accession>A0ABU3S759</accession>
<keyword evidence="2" id="KW-0732">Signal</keyword>
<dbReference type="Proteomes" id="UP001254257">
    <property type="component" value="Unassembled WGS sequence"/>
</dbReference>
<evidence type="ECO:0000313" key="3">
    <source>
        <dbReference type="EMBL" id="MDU0340638.1"/>
    </source>
</evidence>
<comment type="caution">
    <text evidence="3">The sequence shown here is derived from an EMBL/GenBank/DDBJ whole genome shotgun (WGS) entry which is preliminary data.</text>
</comment>
<dbReference type="RefSeq" id="WP_316018495.1">
    <property type="nucleotide sequence ID" value="NZ_JAWDID010000015.1"/>
</dbReference>
<feature type="region of interest" description="Disordered" evidence="1">
    <location>
        <begin position="138"/>
        <end position="179"/>
    </location>
</feature>
<evidence type="ECO:0000256" key="2">
    <source>
        <dbReference type="SAM" id="SignalP"/>
    </source>
</evidence>
<feature type="region of interest" description="Disordered" evidence="1">
    <location>
        <begin position="197"/>
        <end position="263"/>
    </location>
</feature>
<organism evidence="3 4">
    <name type="scientific">Bosea rubneri</name>
    <dbReference type="NCBI Taxonomy" id="3075434"/>
    <lineage>
        <taxon>Bacteria</taxon>
        <taxon>Pseudomonadati</taxon>
        <taxon>Pseudomonadota</taxon>
        <taxon>Alphaproteobacteria</taxon>
        <taxon>Hyphomicrobiales</taxon>
        <taxon>Boseaceae</taxon>
        <taxon>Bosea</taxon>
    </lineage>
</organism>
<feature type="compositionally biased region" description="Low complexity" evidence="1">
    <location>
        <begin position="161"/>
        <end position="171"/>
    </location>
</feature>
<dbReference type="EMBL" id="JAWDID010000015">
    <property type="protein sequence ID" value="MDU0340638.1"/>
    <property type="molecule type" value="Genomic_DNA"/>
</dbReference>